<keyword evidence="1" id="KW-1133">Transmembrane helix</keyword>
<evidence type="ECO:0000256" key="1">
    <source>
        <dbReference type="SAM" id="Phobius"/>
    </source>
</evidence>
<gene>
    <name evidence="2" type="ORF">ILYODFUR_034470</name>
</gene>
<keyword evidence="1" id="KW-0812">Transmembrane</keyword>
<keyword evidence="1" id="KW-0472">Membrane</keyword>
<feature type="transmembrane region" description="Helical" evidence="1">
    <location>
        <begin position="16"/>
        <end position="35"/>
    </location>
</feature>
<protein>
    <submittedName>
        <fullName evidence="2">Uncharacterized protein</fullName>
    </submittedName>
</protein>
<keyword evidence="3" id="KW-1185">Reference proteome</keyword>
<reference evidence="2 3" key="1">
    <citation type="submission" date="2021-06" db="EMBL/GenBank/DDBJ databases">
        <authorList>
            <person name="Palmer J.M."/>
        </authorList>
    </citation>
    <scope>NUCLEOTIDE SEQUENCE [LARGE SCALE GENOMIC DNA]</scope>
    <source>
        <strain evidence="3">if_2019</strain>
        <tissue evidence="2">Muscle</tissue>
    </source>
</reference>
<sequence length="81" mass="9076">MEALQVLVKGMKMESLTAALLTSAACGLGALVVIVRTVSEHRAAKDKIQRARNRRTESLQRAEQEVLRYRQLSQCGEHQKL</sequence>
<dbReference type="Proteomes" id="UP001482620">
    <property type="component" value="Unassembled WGS sequence"/>
</dbReference>
<organism evidence="2 3">
    <name type="scientific">Ilyodon furcidens</name>
    <name type="common">goldbreast splitfin</name>
    <dbReference type="NCBI Taxonomy" id="33524"/>
    <lineage>
        <taxon>Eukaryota</taxon>
        <taxon>Metazoa</taxon>
        <taxon>Chordata</taxon>
        <taxon>Craniata</taxon>
        <taxon>Vertebrata</taxon>
        <taxon>Euteleostomi</taxon>
        <taxon>Actinopterygii</taxon>
        <taxon>Neopterygii</taxon>
        <taxon>Teleostei</taxon>
        <taxon>Neoteleostei</taxon>
        <taxon>Acanthomorphata</taxon>
        <taxon>Ovalentaria</taxon>
        <taxon>Atherinomorphae</taxon>
        <taxon>Cyprinodontiformes</taxon>
        <taxon>Goodeidae</taxon>
        <taxon>Ilyodon</taxon>
    </lineage>
</organism>
<accession>A0ABV0TQE1</accession>
<evidence type="ECO:0000313" key="2">
    <source>
        <dbReference type="EMBL" id="MEQ2234734.1"/>
    </source>
</evidence>
<dbReference type="EMBL" id="JAHRIQ010040974">
    <property type="protein sequence ID" value="MEQ2234734.1"/>
    <property type="molecule type" value="Genomic_DNA"/>
</dbReference>
<evidence type="ECO:0000313" key="3">
    <source>
        <dbReference type="Proteomes" id="UP001482620"/>
    </source>
</evidence>
<comment type="caution">
    <text evidence="2">The sequence shown here is derived from an EMBL/GenBank/DDBJ whole genome shotgun (WGS) entry which is preliminary data.</text>
</comment>
<proteinExistence type="predicted"/>
<name>A0ABV0TQE1_9TELE</name>